<dbReference type="InterPro" id="IPR021947">
    <property type="entry name" value="DUF3564"/>
</dbReference>
<evidence type="ECO:0000313" key="1">
    <source>
        <dbReference type="EMBL" id="SDD15157.1"/>
    </source>
</evidence>
<reference evidence="2" key="1">
    <citation type="submission" date="2016-09" db="EMBL/GenBank/DDBJ databases">
        <authorList>
            <person name="Varghese N."/>
            <person name="Submissions S."/>
        </authorList>
    </citation>
    <scope>NUCLEOTIDE SEQUENCE [LARGE SCALE GENOMIC DNA]</scope>
    <source>
        <strain evidence="2">TNe-862</strain>
    </source>
</reference>
<keyword evidence="2" id="KW-1185">Reference proteome</keyword>
<dbReference type="Proteomes" id="UP000198908">
    <property type="component" value="Unassembled WGS sequence"/>
</dbReference>
<evidence type="ECO:0008006" key="3">
    <source>
        <dbReference type="Google" id="ProtNLM"/>
    </source>
</evidence>
<dbReference type="RefSeq" id="WP_091998651.1">
    <property type="nucleotide sequence ID" value="NZ_FMYQ01000015.1"/>
</dbReference>
<gene>
    <name evidence="1" type="ORF">SAMN05421548_11540</name>
</gene>
<dbReference type="OrthoDB" id="9130024at2"/>
<accession>A0A1G6SG74</accession>
<protein>
    <recommendedName>
        <fullName evidence="3">DUF3564 family protein</fullName>
    </recommendedName>
</protein>
<proteinExistence type="predicted"/>
<organism evidence="1 2">
    <name type="scientific">Paraburkholderia lycopersici</name>
    <dbReference type="NCBI Taxonomy" id="416944"/>
    <lineage>
        <taxon>Bacteria</taxon>
        <taxon>Pseudomonadati</taxon>
        <taxon>Pseudomonadota</taxon>
        <taxon>Betaproteobacteria</taxon>
        <taxon>Burkholderiales</taxon>
        <taxon>Burkholderiaceae</taxon>
        <taxon>Paraburkholderia</taxon>
    </lineage>
</organism>
<name>A0A1G6SG74_9BURK</name>
<sequence>MRVTVHLDSFDRLDPSAYAIIWIDTETKKWSREGHAGVSLPEWGQCRPSPDGTGLLACEDPLAVCTLEGLDLQAGSGPFEGECGRASLQPDTNAEALEGHWHVQCVDESLPNPEDGLFANEV</sequence>
<dbReference type="EMBL" id="FMYQ01000015">
    <property type="protein sequence ID" value="SDD15157.1"/>
    <property type="molecule type" value="Genomic_DNA"/>
</dbReference>
<dbReference type="AlphaFoldDB" id="A0A1G6SG74"/>
<dbReference type="Pfam" id="PF12087">
    <property type="entry name" value="DUF3564"/>
    <property type="match status" value="1"/>
</dbReference>
<evidence type="ECO:0000313" key="2">
    <source>
        <dbReference type="Proteomes" id="UP000198908"/>
    </source>
</evidence>